<dbReference type="GO" id="GO:0045071">
    <property type="term" value="P:negative regulation of viral genome replication"/>
    <property type="evidence" value="ECO:0000318"/>
    <property type="project" value="GO_Central"/>
</dbReference>
<keyword evidence="8" id="KW-0391">Immunity</keyword>
<evidence type="ECO:0000256" key="7">
    <source>
        <dbReference type="ARBA" id="ARBA00022588"/>
    </source>
</evidence>
<dbReference type="Pfam" id="PF10421">
    <property type="entry name" value="OAS1_C"/>
    <property type="match status" value="2"/>
</dbReference>
<dbReference type="GO" id="GO:0003725">
    <property type="term" value="F:double-stranded RNA binding"/>
    <property type="evidence" value="ECO:0000318"/>
    <property type="project" value="GO_Central"/>
</dbReference>
<dbReference type="GeneTree" id="ENSGT00510000046406"/>
<dbReference type="SUPFAM" id="SSF81301">
    <property type="entry name" value="Nucleotidyltransferase"/>
    <property type="match status" value="2"/>
</dbReference>
<dbReference type="GO" id="GO:0005654">
    <property type="term" value="C:nucleoplasm"/>
    <property type="evidence" value="ECO:0000318"/>
    <property type="project" value="GO_Central"/>
</dbReference>
<evidence type="ECO:0000313" key="14">
    <source>
        <dbReference type="Proteomes" id="UP000002280"/>
    </source>
</evidence>
<evidence type="ECO:0000256" key="2">
    <source>
        <dbReference type="ARBA" id="ARBA00001946"/>
    </source>
</evidence>
<dbReference type="GO" id="GO:0016020">
    <property type="term" value="C:membrane"/>
    <property type="evidence" value="ECO:0000318"/>
    <property type="project" value="GO_Central"/>
</dbReference>
<dbReference type="InterPro" id="IPR002934">
    <property type="entry name" value="Polymerase_NTP_transf_dom"/>
</dbReference>
<dbReference type="CDD" id="cd05400">
    <property type="entry name" value="NT_2-5OAS_ClassI-CCAase"/>
    <property type="match status" value="1"/>
</dbReference>
<dbReference type="PROSITE" id="PS00833">
    <property type="entry name" value="25A_SYNTH_2"/>
    <property type="match status" value="2"/>
</dbReference>
<dbReference type="Pfam" id="PF01909">
    <property type="entry name" value="NTP_transf_2"/>
    <property type="match status" value="1"/>
</dbReference>
<evidence type="ECO:0000256" key="10">
    <source>
        <dbReference type="ARBA" id="ARBA00023118"/>
    </source>
</evidence>
<evidence type="ECO:0000259" key="12">
    <source>
        <dbReference type="Pfam" id="PF10421"/>
    </source>
</evidence>
<dbReference type="GO" id="GO:0070106">
    <property type="term" value="P:interleukin-27-mediated signaling pathway"/>
    <property type="evidence" value="ECO:0000318"/>
    <property type="project" value="GO_Central"/>
</dbReference>
<evidence type="ECO:0000256" key="5">
    <source>
        <dbReference type="ARBA" id="ARBA00012577"/>
    </source>
</evidence>
<feature type="domain" description="2'-5'-oligoadenylate synthetase 1" evidence="12">
    <location>
        <begin position="76"/>
        <end position="258"/>
    </location>
</feature>
<dbReference type="InterPro" id="IPR006117">
    <property type="entry name" value="2-5OAS_C_CS"/>
</dbReference>
<accession>A0A5F8GEE1</accession>
<dbReference type="InParanoid" id="A0A5F8GEE1"/>
<dbReference type="InterPro" id="IPR043519">
    <property type="entry name" value="NT_sf"/>
</dbReference>
<dbReference type="InterPro" id="IPR043518">
    <property type="entry name" value="2-5OAS_N_CS"/>
</dbReference>
<evidence type="ECO:0000256" key="8">
    <source>
        <dbReference type="ARBA" id="ARBA00022859"/>
    </source>
</evidence>
<protein>
    <recommendedName>
        <fullName evidence="5">2'-5' oligoadenylate synthase</fullName>
        <ecNumber evidence="5">2.7.7.84</ecNumber>
    </recommendedName>
</protein>
<dbReference type="PROSITE" id="PS00832">
    <property type="entry name" value="25A_SYNTH_1"/>
    <property type="match status" value="1"/>
</dbReference>
<comment type="subcellular location">
    <subcellularLocation>
        <location evidence="3">Cytoplasm</location>
    </subcellularLocation>
</comment>
<dbReference type="OMA" id="KQCERKM"/>
<proteinExistence type="inferred from homology"/>
<dbReference type="InterPro" id="IPR006116">
    <property type="entry name" value="NT_2-5OAS_ClassI-CCAase"/>
</dbReference>
<feature type="domain" description="2'-5'-oligoadenylate synthetase 1" evidence="12">
    <location>
        <begin position="414"/>
        <end position="601"/>
    </location>
</feature>
<dbReference type="Ensembl" id="ENSMODT00000062263.1">
    <property type="protein sequence ID" value="ENSMODP00000045870.1"/>
    <property type="gene ID" value="ENSMODG00000023765.3"/>
</dbReference>
<dbReference type="AlphaFoldDB" id="A0A5F8GEE1"/>
<comment type="similarity">
    <text evidence="4">Belongs to the 2-5A synthase family.</text>
</comment>
<dbReference type="PANTHER" id="PTHR11258:SF3">
    <property type="entry name" value="2'-5'-OLIGOADENYLATE SYNTHASE 2"/>
    <property type="match status" value="1"/>
</dbReference>
<dbReference type="PROSITE" id="PS50152">
    <property type="entry name" value="25A_SYNTH_3"/>
    <property type="match status" value="1"/>
</dbReference>
<reference evidence="13" key="3">
    <citation type="submission" date="2025-09" db="UniProtKB">
        <authorList>
            <consortium name="Ensembl"/>
        </authorList>
    </citation>
    <scope>IDENTIFICATION</scope>
</reference>
<reference evidence="13 14" key="1">
    <citation type="journal article" date="2007" name="Nature">
        <title>Genome of the marsupial Monodelphis domestica reveals innovation in non-coding sequences.</title>
        <authorList>
            <person name="Mikkelsen T.S."/>
            <person name="Wakefield M.J."/>
            <person name="Aken B."/>
            <person name="Amemiya C.T."/>
            <person name="Chang J.L."/>
            <person name="Duke S."/>
            <person name="Garber M."/>
            <person name="Gentles A.J."/>
            <person name="Goodstadt L."/>
            <person name="Heger A."/>
            <person name="Jurka J."/>
            <person name="Kamal M."/>
            <person name="Mauceli E."/>
            <person name="Searle S.M."/>
            <person name="Sharpe T."/>
            <person name="Baker M.L."/>
            <person name="Batzer M.A."/>
            <person name="Benos P.V."/>
            <person name="Belov K."/>
            <person name="Clamp M."/>
            <person name="Cook A."/>
            <person name="Cuff J."/>
            <person name="Das R."/>
            <person name="Davidow L."/>
            <person name="Deakin J.E."/>
            <person name="Fazzari M.J."/>
            <person name="Glass J.L."/>
            <person name="Grabherr M."/>
            <person name="Greally J.M."/>
            <person name="Gu W."/>
            <person name="Hore T.A."/>
            <person name="Huttley G.A."/>
            <person name="Kleber M."/>
            <person name="Jirtle R.L."/>
            <person name="Koina E."/>
            <person name="Lee J.T."/>
            <person name="Mahony S."/>
            <person name="Marra M.A."/>
            <person name="Miller R.D."/>
            <person name="Nicholls R.D."/>
            <person name="Oda M."/>
            <person name="Papenfuss A.T."/>
            <person name="Parra Z.E."/>
            <person name="Pollock D.D."/>
            <person name="Ray D.A."/>
            <person name="Schein J.E."/>
            <person name="Speed T.P."/>
            <person name="Thompson K."/>
            <person name="VandeBerg J.L."/>
            <person name="Wade C.M."/>
            <person name="Walker J.A."/>
            <person name="Waters P.D."/>
            <person name="Webber C."/>
            <person name="Weidman J.R."/>
            <person name="Xie X."/>
            <person name="Zody M.C."/>
            <person name="Baldwin J."/>
            <person name="Abdouelleil A."/>
            <person name="Abdulkadir J."/>
            <person name="Abebe A."/>
            <person name="Abera B."/>
            <person name="Abreu J."/>
            <person name="Acer S.C."/>
            <person name="Aftuck L."/>
            <person name="Alexander A."/>
            <person name="An P."/>
            <person name="Anderson E."/>
            <person name="Anderson S."/>
            <person name="Arachi H."/>
            <person name="Azer M."/>
            <person name="Bachantsang P."/>
            <person name="Barry A."/>
            <person name="Bayul T."/>
            <person name="Berlin A."/>
            <person name="Bessette D."/>
            <person name="Bloom T."/>
            <person name="Bloom T."/>
            <person name="Boguslavskiy L."/>
            <person name="Bonnet C."/>
            <person name="Boukhgalter B."/>
            <person name="Bourzgui I."/>
            <person name="Brown A."/>
            <person name="Cahill P."/>
            <person name="Channer S."/>
            <person name="Cheshatsang Y."/>
            <person name="Chuda L."/>
            <person name="Citroen M."/>
            <person name="Collymore A."/>
            <person name="Cooke P."/>
            <person name="Costello M."/>
            <person name="D'Aco K."/>
            <person name="Daza R."/>
            <person name="De Haan G."/>
            <person name="DeGray S."/>
            <person name="DeMaso C."/>
            <person name="Dhargay N."/>
            <person name="Dooley K."/>
            <person name="Dooley E."/>
            <person name="Doricent M."/>
            <person name="Dorje P."/>
            <person name="Dorjee K."/>
            <person name="Dupes A."/>
            <person name="Elong R."/>
            <person name="Falk J."/>
            <person name="Farina A."/>
            <person name="Faro S."/>
            <person name="Ferguson D."/>
            <person name="Fisher S."/>
            <person name="Foley C.D."/>
            <person name="Franke A."/>
            <person name="Friedrich D."/>
            <person name="Gadbois L."/>
            <person name="Gearin G."/>
            <person name="Gearin C.R."/>
            <person name="Giannoukos G."/>
            <person name="Goode T."/>
            <person name="Graham J."/>
            <person name="Grandbois E."/>
            <person name="Grewal S."/>
            <person name="Gyaltsen K."/>
            <person name="Hafez N."/>
            <person name="Hagos B."/>
            <person name="Hall J."/>
            <person name="Henson C."/>
            <person name="Hollinger A."/>
            <person name="Honan T."/>
            <person name="Huard M.D."/>
            <person name="Hughes L."/>
            <person name="Hurhula B."/>
            <person name="Husby M.E."/>
            <person name="Kamat A."/>
            <person name="Kanga B."/>
            <person name="Kashin S."/>
            <person name="Khazanovich D."/>
            <person name="Kisner P."/>
            <person name="Lance K."/>
            <person name="Lara M."/>
            <person name="Lee W."/>
            <person name="Lennon N."/>
            <person name="Letendre F."/>
            <person name="LeVine R."/>
            <person name="Lipovsky A."/>
            <person name="Liu X."/>
            <person name="Liu J."/>
            <person name="Liu S."/>
            <person name="Lokyitsang T."/>
            <person name="Lokyitsang Y."/>
            <person name="Lubonja R."/>
            <person name="Lui A."/>
            <person name="MacDonald P."/>
            <person name="Magnisalis V."/>
            <person name="Maru K."/>
            <person name="Matthews C."/>
            <person name="McCusker W."/>
            <person name="McDonough S."/>
            <person name="Mehta T."/>
            <person name="Meldrim J."/>
            <person name="Meneus L."/>
            <person name="Mihai O."/>
            <person name="Mihalev A."/>
            <person name="Mihova T."/>
            <person name="Mittelman R."/>
            <person name="Mlenga V."/>
            <person name="Montmayeur A."/>
            <person name="Mulrain L."/>
            <person name="Navidi A."/>
            <person name="Naylor J."/>
            <person name="Negash T."/>
            <person name="Nguyen T."/>
            <person name="Nguyen N."/>
            <person name="Nicol R."/>
            <person name="Norbu C."/>
            <person name="Norbu N."/>
            <person name="Novod N."/>
            <person name="O'Neill B."/>
            <person name="Osman S."/>
            <person name="Markiewicz E."/>
            <person name="Oyono O.L."/>
            <person name="Patti C."/>
            <person name="Phunkhang P."/>
            <person name="Pierre F."/>
            <person name="Priest M."/>
            <person name="Raghuraman S."/>
            <person name="Rege F."/>
            <person name="Reyes R."/>
            <person name="Rise C."/>
            <person name="Rogov P."/>
            <person name="Ross K."/>
            <person name="Ryan E."/>
            <person name="Settipalli S."/>
            <person name="Shea T."/>
            <person name="Sherpa N."/>
            <person name="Shi L."/>
            <person name="Shih D."/>
            <person name="Sparrow T."/>
            <person name="Spaulding J."/>
            <person name="Stalker J."/>
            <person name="Stange-Thomann N."/>
            <person name="Stavropoulos S."/>
            <person name="Stone C."/>
            <person name="Strader C."/>
            <person name="Tesfaye S."/>
            <person name="Thomson T."/>
            <person name="Thoulutsang Y."/>
            <person name="Thoulutsang D."/>
            <person name="Topham K."/>
            <person name="Topping I."/>
            <person name="Tsamla T."/>
            <person name="Vassiliev H."/>
            <person name="Vo A."/>
            <person name="Wangchuk T."/>
            <person name="Wangdi T."/>
            <person name="Weiand M."/>
            <person name="Wilkinson J."/>
            <person name="Wilson A."/>
            <person name="Yadav S."/>
            <person name="Young G."/>
            <person name="Yu Q."/>
            <person name="Zembek L."/>
            <person name="Zhong D."/>
            <person name="Zimmer A."/>
            <person name="Zwirko Z."/>
            <person name="Jaffe D.B."/>
            <person name="Alvarez P."/>
            <person name="Brockman W."/>
            <person name="Butler J."/>
            <person name="Chin C."/>
            <person name="Gnerre S."/>
            <person name="MacCallum I."/>
            <person name="Graves J.A."/>
            <person name="Ponting C.P."/>
            <person name="Breen M."/>
            <person name="Samollow P.B."/>
            <person name="Lander E.S."/>
            <person name="Lindblad-Toh K."/>
        </authorList>
    </citation>
    <scope>NUCLEOTIDE SEQUENCE [LARGE SCALE GENOMIC DNA]</scope>
</reference>
<evidence type="ECO:0000256" key="4">
    <source>
        <dbReference type="ARBA" id="ARBA00009526"/>
    </source>
</evidence>
<dbReference type="InterPro" id="IPR018952">
    <property type="entry name" value="2-5-oligoAdlate_synth_1_dom2/C"/>
</dbReference>
<organism evidence="13 14">
    <name type="scientific">Monodelphis domestica</name>
    <name type="common">Gray short-tailed opossum</name>
    <dbReference type="NCBI Taxonomy" id="13616"/>
    <lineage>
        <taxon>Eukaryota</taxon>
        <taxon>Metazoa</taxon>
        <taxon>Chordata</taxon>
        <taxon>Craniata</taxon>
        <taxon>Vertebrata</taxon>
        <taxon>Euteleostomi</taxon>
        <taxon>Mammalia</taxon>
        <taxon>Metatheria</taxon>
        <taxon>Didelphimorphia</taxon>
        <taxon>Didelphidae</taxon>
        <taxon>Monodelphis</taxon>
    </lineage>
</organism>
<sequence>AAGWLSGLRVSPRNGRSWVQIWPQTLPSCVTLDKSLNPYCLALTTLLPWNQYLVLILRLKVRPSAWHSRTLASNYKPSPEVYRNLIKSKNSACESSIFFTELQGSFFKTRPRKLKNLILLVKCWYQQYQKRLWKDSFPLQYALELLTVYAWEQGSDQEEFNTAEGILTVLELISQYDMLCIYWTVNYNFEDETIRNHLQNQLRKARPIILDPADPTHNVSGSDPEPWEQLAKEAKHWLLFSSSRKDTMSSLLPWDVLPASLYVTRGHWLDTFIKDFLQPDKTFLDQTRAAVDIICTFLKEECFRNSLTKVEKVVKGGSSAKGTALKRGSDADLVVFLSCFKNYSDQNANRATIIKEIQKQLEVCKQKKQFEVEFEISKWENPRVLSFTLKSKRLNESQEFDLLPAFNVLGNKSKPNPEDYIKLIKLYESSFSNNGGEFSTCFTELQRDFIISRPTKLKSLIRLMKHWYKQCHRKLKKKGSFPPKYALELLTVYAWEQGSGMEDFDIAEGFRTVLELIKQYQHLCIYWTVNYNFQNEFIKHFLLTQLGKSRPVILDPADPTGDVGGGNRWCWHLLAQEAEIWSSSHCFKKGNFEPVKPWPVPTVQTPGSCGLQLYPMANPAFSSERRMFFIS</sequence>
<keyword evidence="6" id="KW-0963">Cytoplasm</keyword>
<evidence type="ECO:0000256" key="3">
    <source>
        <dbReference type="ARBA" id="ARBA00004496"/>
    </source>
</evidence>
<evidence type="ECO:0000256" key="9">
    <source>
        <dbReference type="ARBA" id="ARBA00022884"/>
    </source>
</evidence>
<dbReference type="PANTHER" id="PTHR11258">
    <property type="entry name" value="2-5 OLIGOADENYLATE SYNTHETASE"/>
    <property type="match status" value="1"/>
</dbReference>
<dbReference type="Gene3D" id="3.30.460.10">
    <property type="entry name" value="Beta Polymerase, domain 2"/>
    <property type="match status" value="1"/>
</dbReference>
<keyword evidence="14" id="KW-1185">Reference proteome</keyword>
<dbReference type="FunCoup" id="A0A5F8GEE1">
    <property type="interactions" value="395"/>
</dbReference>
<dbReference type="FunFam" id="3.30.460.10:FF:000007">
    <property type="entry name" value="2'-5'-oligoadenylate synthetase 1"/>
    <property type="match status" value="1"/>
</dbReference>
<dbReference type="GO" id="GO:0001730">
    <property type="term" value="F:2'-5'-oligoadenylate synthetase activity"/>
    <property type="evidence" value="ECO:0000318"/>
    <property type="project" value="GO_Central"/>
</dbReference>
<feature type="domain" description="Polymerase nucleotidyl transferase" evidence="11">
    <location>
        <begin position="295"/>
        <end position="390"/>
    </location>
</feature>
<name>A0A5F8GEE1_MONDO</name>
<dbReference type="Proteomes" id="UP000002280">
    <property type="component" value="Chromosome 3"/>
</dbReference>
<dbReference type="GO" id="GO:0005829">
    <property type="term" value="C:cytosol"/>
    <property type="evidence" value="ECO:0000318"/>
    <property type="project" value="GO_Central"/>
</dbReference>
<dbReference type="GO" id="GO:0140374">
    <property type="term" value="P:antiviral innate immune response"/>
    <property type="evidence" value="ECO:0000318"/>
    <property type="project" value="GO_Central"/>
</dbReference>
<keyword evidence="9" id="KW-0694">RNA-binding</keyword>
<dbReference type="Bgee" id="ENSMODG00000023765">
    <property type="expression patterns" value="Expressed in uterus and 18 other cell types or tissues"/>
</dbReference>
<evidence type="ECO:0000256" key="1">
    <source>
        <dbReference type="ARBA" id="ARBA00001112"/>
    </source>
</evidence>
<keyword evidence="10" id="KW-0051">Antiviral defense</keyword>
<keyword evidence="7" id="KW-0399">Innate immunity</keyword>
<dbReference type="GO" id="GO:0060337">
    <property type="term" value="P:type I interferon-mediated signaling pathway"/>
    <property type="evidence" value="ECO:0000318"/>
    <property type="project" value="GO_Central"/>
</dbReference>
<evidence type="ECO:0000256" key="6">
    <source>
        <dbReference type="ARBA" id="ARBA00022490"/>
    </source>
</evidence>
<comment type="cofactor">
    <cofactor evidence="2">
        <name>Mg(2+)</name>
        <dbReference type="ChEBI" id="CHEBI:18420"/>
    </cofactor>
</comment>
<dbReference type="EC" id="2.7.7.84" evidence="5"/>
<dbReference type="SUPFAM" id="SSF81631">
    <property type="entry name" value="PAP/OAS1 substrate-binding domain"/>
    <property type="match status" value="2"/>
</dbReference>
<dbReference type="FunFam" id="1.10.1410.20:FF:000001">
    <property type="entry name" value="2'-5'-oligoadenylate synthetase 1"/>
    <property type="match status" value="2"/>
</dbReference>
<dbReference type="STRING" id="13616.ENSMODP00000045870"/>
<evidence type="ECO:0000313" key="13">
    <source>
        <dbReference type="Ensembl" id="ENSMODP00000045870.1"/>
    </source>
</evidence>
<reference evidence="13" key="2">
    <citation type="submission" date="2025-08" db="UniProtKB">
        <authorList>
            <consortium name="Ensembl"/>
        </authorList>
    </citation>
    <scope>IDENTIFICATION</scope>
</reference>
<comment type="catalytic activity">
    <reaction evidence="1">
        <text>3 ATP = 5'-triphosphoadenylyl-(2'-&gt;5')-adenylyl-(2'-&gt;5')-adenosine + 2 diphosphate</text>
        <dbReference type="Rhea" id="RHEA:34407"/>
        <dbReference type="ChEBI" id="CHEBI:30616"/>
        <dbReference type="ChEBI" id="CHEBI:33019"/>
        <dbReference type="ChEBI" id="CHEBI:67143"/>
        <dbReference type="EC" id="2.7.7.84"/>
    </reaction>
</comment>
<dbReference type="Gene3D" id="1.10.1410.20">
    <property type="entry name" value="2'-5'-oligoadenylate synthetase 1, domain 2"/>
    <property type="match status" value="2"/>
</dbReference>
<evidence type="ECO:0000259" key="11">
    <source>
        <dbReference type="Pfam" id="PF01909"/>
    </source>
</evidence>